<evidence type="ECO:0000256" key="3">
    <source>
        <dbReference type="SAM" id="SignalP"/>
    </source>
</evidence>
<sequence length="412" mass="41431">MRQHLRPSAAVVAAFAIAAAVPAVAAPVAHAEEAGPDLVISTLPGATPKPGEVYDESVTLTNNGTAAADGVAFRIRLTRGLDFPEPVKGCTYSTLEDQVRQALCELDTVIEPGASVTTPVRFKALPKALMESVEYGTGRAGEVPGEGYSESYRRLTLTADSTADLAATGDRAKARPGSTVTVKASLRNDGPGWIQNQESDDQVALMVTIPPGTVAAEVPKDCAPFNIDGPSGPSAPGKPQYVCWPADSTLEVGQSLTYTFVLDVKKTAQDTAGEVRATSVYGIDPAFDKNPANDTAHLRIDVPGGNDEPSPGTSDGTTTSGGAGNGDGGNHPQGQAAGGSGTTGSTTTGSTTTGSTSANPSTGGSTDVSAQGHLASTGSDGTTLVAGAAAAAATLGGLLILAVRRRAGTKSA</sequence>
<evidence type="ECO:0000313" key="4">
    <source>
        <dbReference type="EMBL" id="XDQ30834.1"/>
    </source>
</evidence>
<evidence type="ECO:0000256" key="2">
    <source>
        <dbReference type="SAM" id="Phobius"/>
    </source>
</evidence>
<dbReference type="RefSeq" id="WP_369241149.1">
    <property type="nucleotide sequence ID" value="NZ_CP163435.1"/>
</dbReference>
<dbReference type="AlphaFoldDB" id="A0AB39PK28"/>
<keyword evidence="2" id="KW-1133">Transmembrane helix</keyword>
<feature type="region of interest" description="Disordered" evidence="1">
    <location>
        <begin position="284"/>
        <end position="381"/>
    </location>
</feature>
<accession>A0AB39PK28</accession>
<proteinExistence type="predicted"/>
<feature type="transmembrane region" description="Helical" evidence="2">
    <location>
        <begin position="384"/>
        <end position="403"/>
    </location>
</feature>
<reference evidence="4" key="1">
    <citation type="submission" date="2024-07" db="EMBL/GenBank/DDBJ databases">
        <authorList>
            <person name="Yu S.T."/>
        </authorList>
    </citation>
    <scope>NUCLEOTIDE SEQUENCE</scope>
    <source>
        <strain evidence="4">R21</strain>
    </source>
</reference>
<gene>
    <name evidence="4" type="ORF">AB5J56_41730</name>
</gene>
<name>A0AB39PK28_9ACTN</name>
<feature type="signal peptide" evidence="3">
    <location>
        <begin position="1"/>
        <end position="25"/>
    </location>
</feature>
<feature type="compositionally biased region" description="Low complexity" evidence="1">
    <location>
        <begin position="343"/>
        <end position="366"/>
    </location>
</feature>
<keyword evidence="3" id="KW-0732">Signal</keyword>
<evidence type="ECO:0008006" key="5">
    <source>
        <dbReference type="Google" id="ProtNLM"/>
    </source>
</evidence>
<evidence type="ECO:0000256" key="1">
    <source>
        <dbReference type="SAM" id="MobiDB-lite"/>
    </source>
</evidence>
<feature type="chain" id="PRO_5044290525" description="Gram-positive cocci surface proteins LPxTG domain-containing protein" evidence="3">
    <location>
        <begin position="26"/>
        <end position="412"/>
    </location>
</feature>
<keyword evidence="2" id="KW-0472">Membrane</keyword>
<organism evidence="4">
    <name type="scientific">Streptomyces sp. R21</name>
    <dbReference type="NCBI Taxonomy" id="3238627"/>
    <lineage>
        <taxon>Bacteria</taxon>
        <taxon>Bacillati</taxon>
        <taxon>Actinomycetota</taxon>
        <taxon>Actinomycetes</taxon>
        <taxon>Kitasatosporales</taxon>
        <taxon>Streptomycetaceae</taxon>
        <taxon>Streptomyces</taxon>
    </lineage>
</organism>
<protein>
    <recommendedName>
        <fullName evidence="5">Gram-positive cocci surface proteins LPxTG domain-containing protein</fullName>
    </recommendedName>
</protein>
<feature type="compositionally biased region" description="Gly residues" evidence="1">
    <location>
        <begin position="319"/>
        <end position="342"/>
    </location>
</feature>
<dbReference type="EMBL" id="CP163435">
    <property type="protein sequence ID" value="XDQ30834.1"/>
    <property type="molecule type" value="Genomic_DNA"/>
</dbReference>
<keyword evidence="2" id="KW-0812">Transmembrane</keyword>